<dbReference type="SUPFAM" id="SSF52091">
    <property type="entry name" value="SpoIIaa-like"/>
    <property type="match status" value="1"/>
</dbReference>
<dbReference type="InterPro" id="IPR036513">
    <property type="entry name" value="STAS_dom_sf"/>
</dbReference>
<protein>
    <submittedName>
        <fullName evidence="2">STAS domain-containing protein</fullName>
    </submittedName>
</protein>
<sequence>MEITNHTPHQNRHIFFVKGLVKQQALDKVRQAIAESPQVSSKELWIDCSHVDRLHLTNNSICSFVSELLKIRKQGIKVVLCDMNATTERLFRLLRLDSLFEKARSFEEAEKERIPQLAA</sequence>
<feature type="domain" description="STAS" evidence="1">
    <location>
        <begin position="15"/>
        <end position="109"/>
    </location>
</feature>
<organism evidence="2 3">
    <name type="scientific">Pontibacter indicus</name>
    <dbReference type="NCBI Taxonomy" id="1317125"/>
    <lineage>
        <taxon>Bacteria</taxon>
        <taxon>Pseudomonadati</taxon>
        <taxon>Bacteroidota</taxon>
        <taxon>Cytophagia</taxon>
        <taxon>Cytophagales</taxon>
        <taxon>Hymenobacteraceae</taxon>
        <taxon>Pontibacter</taxon>
    </lineage>
</organism>
<dbReference type="Pfam" id="PF01740">
    <property type="entry name" value="STAS"/>
    <property type="match status" value="1"/>
</dbReference>
<reference evidence="3" key="1">
    <citation type="submission" date="2017-01" db="EMBL/GenBank/DDBJ databases">
        <authorList>
            <person name="Varghese N."/>
            <person name="Submissions S."/>
        </authorList>
    </citation>
    <scope>NUCLEOTIDE SEQUENCE [LARGE SCALE GENOMIC DNA]</scope>
    <source>
        <strain evidence="3">LP100</strain>
    </source>
</reference>
<dbReference type="OrthoDB" id="852936at2"/>
<dbReference type="CDD" id="cd07043">
    <property type="entry name" value="STAS_anti-anti-sigma_factors"/>
    <property type="match status" value="1"/>
</dbReference>
<dbReference type="EMBL" id="FTPP01000001">
    <property type="protein sequence ID" value="SIT82395.1"/>
    <property type="molecule type" value="Genomic_DNA"/>
</dbReference>
<dbReference type="RefSeq" id="WP_076666457.1">
    <property type="nucleotide sequence ID" value="NZ_FTPP01000001.1"/>
</dbReference>
<accession>A0A1R3WVK1</accession>
<evidence type="ECO:0000313" key="2">
    <source>
        <dbReference type="EMBL" id="SIT82395.1"/>
    </source>
</evidence>
<keyword evidence="3" id="KW-1185">Reference proteome</keyword>
<dbReference type="STRING" id="1317125.SAMN05444128_1112"/>
<dbReference type="Gene3D" id="3.30.750.24">
    <property type="entry name" value="STAS domain"/>
    <property type="match status" value="1"/>
</dbReference>
<gene>
    <name evidence="2" type="ORF">SAMN05444128_1112</name>
</gene>
<evidence type="ECO:0000313" key="3">
    <source>
        <dbReference type="Proteomes" id="UP000187181"/>
    </source>
</evidence>
<evidence type="ECO:0000259" key="1">
    <source>
        <dbReference type="Pfam" id="PF01740"/>
    </source>
</evidence>
<name>A0A1R3WVK1_9BACT</name>
<dbReference type="InterPro" id="IPR002645">
    <property type="entry name" value="STAS_dom"/>
</dbReference>
<proteinExistence type="predicted"/>
<dbReference type="Proteomes" id="UP000187181">
    <property type="component" value="Unassembled WGS sequence"/>
</dbReference>
<dbReference type="AlphaFoldDB" id="A0A1R3WVK1"/>